<evidence type="ECO:0000313" key="6">
    <source>
        <dbReference type="EMBL" id="RPH24116.1"/>
    </source>
</evidence>
<dbReference type="CDD" id="cd06320">
    <property type="entry name" value="PBP1_allose_binding"/>
    <property type="match status" value="1"/>
</dbReference>
<comment type="subcellular location">
    <subcellularLocation>
        <location evidence="1">Cell envelope</location>
    </subcellularLocation>
</comment>
<feature type="signal peptide" evidence="4">
    <location>
        <begin position="1"/>
        <end position="22"/>
    </location>
</feature>
<dbReference type="AlphaFoldDB" id="A0A3N5E1J0"/>
<evidence type="ECO:0000256" key="2">
    <source>
        <dbReference type="ARBA" id="ARBA00007639"/>
    </source>
</evidence>
<dbReference type="OrthoDB" id="9773673at2"/>
<dbReference type="GO" id="GO:0030313">
    <property type="term" value="C:cell envelope"/>
    <property type="evidence" value="ECO:0007669"/>
    <property type="project" value="UniProtKB-SubCell"/>
</dbReference>
<evidence type="ECO:0000256" key="4">
    <source>
        <dbReference type="SAM" id="SignalP"/>
    </source>
</evidence>
<feature type="chain" id="PRO_5018110686" evidence="4">
    <location>
        <begin position="23"/>
        <end position="315"/>
    </location>
</feature>
<dbReference type="SUPFAM" id="SSF53822">
    <property type="entry name" value="Periplasmic binding protein-like I"/>
    <property type="match status" value="1"/>
</dbReference>
<dbReference type="GO" id="GO:0030246">
    <property type="term" value="F:carbohydrate binding"/>
    <property type="evidence" value="ECO:0007669"/>
    <property type="project" value="UniProtKB-ARBA"/>
</dbReference>
<comment type="similarity">
    <text evidence="2">Belongs to the bacterial solute-binding protein 2 family.</text>
</comment>
<evidence type="ECO:0000256" key="1">
    <source>
        <dbReference type="ARBA" id="ARBA00004196"/>
    </source>
</evidence>
<dbReference type="PANTHER" id="PTHR46847">
    <property type="entry name" value="D-ALLOSE-BINDING PERIPLASMIC PROTEIN-RELATED"/>
    <property type="match status" value="1"/>
</dbReference>
<name>A0A3N5E1J0_9ENTR</name>
<keyword evidence="3 4" id="KW-0732">Signal</keyword>
<gene>
    <name evidence="6" type="ORF">EHN07_14740</name>
</gene>
<evidence type="ECO:0000256" key="3">
    <source>
        <dbReference type="ARBA" id="ARBA00022729"/>
    </source>
</evidence>
<dbReference type="GO" id="GO:0055085">
    <property type="term" value="P:transmembrane transport"/>
    <property type="evidence" value="ECO:0007669"/>
    <property type="project" value="UniProtKB-ARBA"/>
</dbReference>
<dbReference type="InterPro" id="IPR028082">
    <property type="entry name" value="Peripla_BP_I"/>
</dbReference>
<dbReference type="EMBL" id="RPOH01000064">
    <property type="protein sequence ID" value="RPH24116.1"/>
    <property type="molecule type" value="Genomic_DNA"/>
</dbReference>
<dbReference type="Proteomes" id="UP000268615">
    <property type="component" value="Unassembled WGS sequence"/>
</dbReference>
<dbReference type="Pfam" id="PF13407">
    <property type="entry name" value="Peripla_BP_4"/>
    <property type="match status" value="1"/>
</dbReference>
<dbReference type="InterPro" id="IPR025997">
    <property type="entry name" value="SBP_2_dom"/>
</dbReference>
<comment type="caution">
    <text evidence="6">The sequence shown here is derived from an EMBL/GenBank/DDBJ whole genome shotgun (WGS) entry which is preliminary data.</text>
</comment>
<accession>A0A3N5E1J0</accession>
<dbReference type="RefSeq" id="WP_124024848.1">
    <property type="nucleotide sequence ID" value="NZ_RPOH01000064.1"/>
</dbReference>
<evidence type="ECO:0000313" key="7">
    <source>
        <dbReference type="Proteomes" id="UP000268615"/>
    </source>
</evidence>
<keyword evidence="7" id="KW-1185">Reference proteome</keyword>
<sequence length="315" mass="33337">MKLRNVALSCVLLSAVSQAAMAADVAVILKSLSDPFFLSVKQGVEEEAKKRGVSVDFFAPASDADPQGQLRLLEDAINKNYKGIALAPTSPVSLVRAIAKANKKGIYVVNIDEKVDIPQLRSVGGSIVGYTGTDNVMLGEKAGKFIVKQLGEEGGKVAIIEGKPGYFASETRKSGVTAGLKSSSKVTIASSQPGDWDRVKAMDVTANILQRYPDIRAIYSANDVMSLGVVQAVKNAGKLGKVMVVGTDASPEARDSIKRGELTASIAQNPQAIGSMGLTMLLDAVNNKVPMDPKAEPKFIPVDTYIVTKDGRVDE</sequence>
<protein>
    <submittedName>
        <fullName evidence="6">D-allose transporter substrate-binding protein</fullName>
    </submittedName>
</protein>
<evidence type="ECO:0000259" key="5">
    <source>
        <dbReference type="Pfam" id="PF13407"/>
    </source>
</evidence>
<dbReference type="Gene3D" id="3.40.50.2300">
    <property type="match status" value="2"/>
</dbReference>
<organism evidence="6 7">
    <name type="scientific">Buttiauxella warmboldiae</name>
    <dbReference type="NCBI Taxonomy" id="82993"/>
    <lineage>
        <taxon>Bacteria</taxon>
        <taxon>Pseudomonadati</taxon>
        <taxon>Pseudomonadota</taxon>
        <taxon>Gammaproteobacteria</taxon>
        <taxon>Enterobacterales</taxon>
        <taxon>Enterobacteriaceae</taxon>
        <taxon>Buttiauxella</taxon>
    </lineage>
</organism>
<dbReference type="NCBIfam" id="NF007254">
    <property type="entry name" value="PRK09701.1"/>
    <property type="match status" value="1"/>
</dbReference>
<feature type="domain" description="Periplasmic binding protein" evidence="5">
    <location>
        <begin position="25"/>
        <end position="288"/>
    </location>
</feature>
<reference evidence="6 7" key="1">
    <citation type="submission" date="2018-11" db="EMBL/GenBank/DDBJ databases">
        <title>Draft genome sequence of Buttiauxella warmboldiae CCUG 35512.</title>
        <authorList>
            <person name="Salva-Serra F."/>
            <person name="Marathe N."/>
            <person name="Moore E."/>
            <person name="Svensson L."/>
            <person name="Engstrom-Jakobsson H."/>
        </authorList>
    </citation>
    <scope>NUCLEOTIDE SEQUENCE [LARGE SCALE GENOMIC DNA]</scope>
    <source>
        <strain evidence="6 7">CCUG 35512</strain>
    </source>
</reference>
<proteinExistence type="inferred from homology"/>
<dbReference type="PANTHER" id="PTHR46847:SF1">
    <property type="entry name" value="D-ALLOSE-BINDING PERIPLASMIC PROTEIN-RELATED"/>
    <property type="match status" value="1"/>
</dbReference>